<dbReference type="InterPro" id="IPR040442">
    <property type="entry name" value="Pyrv_kinase-like_dom_sf"/>
</dbReference>
<dbReference type="PANTHER" id="PTHR30502:SF0">
    <property type="entry name" value="PHOSPHOENOLPYRUVATE CARBOXYLASE FAMILY PROTEIN"/>
    <property type="match status" value="1"/>
</dbReference>
<organism evidence="5">
    <name type="scientific">marine metagenome</name>
    <dbReference type="NCBI Taxonomy" id="408172"/>
    <lineage>
        <taxon>unclassified sequences</taxon>
        <taxon>metagenomes</taxon>
        <taxon>ecological metagenomes</taxon>
    </lineage>
</organism>
<accession>A0A382TMT2</accession>
<dbReference type="PANTHER" id="PTHR30502">
    <property type="entry name" value="2-KETO-3-DEOXY-L-RHAMNONATE ALDOLASE"/>
    <property type="match status" value="1"/>
</dbReference>
<evidence type="ECO:0000256" key="1">
    <source>
        <dbReference type="ARBA" id="ARBA00005568"/>
    </source>
</evidence>
<feature type="domain" description="HpcH/HpaI aldolase/citrate lyase" evidence="4">
    <location>
        <begin position="21"/>
        <end position="81"/>
    </location>
</feature>
<name>A0A382TMT2_9ZZZZ</name>
<dbReference type="InterPro" id="IPR005000">
    <property type="entry name" value="Aldolase/citrate-lyase_domain"/>
</dbReference>
<evidence type="ECO:0000259" key="4">
    <source>
        <dbReference type="Pfam" id="PF03328"/>
    </source>
</evidence>
<dbReference type="Pfam" id="PF03328">
    <property type="entry name" value="HpcH_HpaI"/>
    <property type="match status" value="1"/>
</dbReference>
<dbReference type="GO" id="GO:0005737">
    <property type="term" value="C:cytoplasm"/>
    <property type="evidence" value="ECO:0007669"/>
    <property type="project" value="TreeGrafter"/>
</dbReference>
<keyword evidence="3" id="KW-0456">Lyase</keyword>
<dbReference type="SUPFAM" id="SSF51621">
    <property type="entry name" value="Phosphoenolpyruvate/pyruvate domain"/>
    <property type="match status" value="1"/>
</dbReference>
<dbReference type="Gene3D" id="3.20.20.60">
    <property type="entry name" value="Phosphoenolpyruvate-binding domains"/>
    <property type="match status" value="1"/>
</dbReference>
<reference evidence="5" key="1">
    <citation type="submission" date="2018-05" db="EMBL/GenBank/DDBJ databases">
        <authorList>
            <person name="Lanie J.A."/>
            <person name="Ng W.-L."/>
            <person name="Kazmierczak K.M."/>
            <person name="Andrzejewski T.M."/>
            <person name="Davidsen T.M."/>
            <person name="Wayne K.J."/>
            <person name="Tettelin H."/>
            <person name="Glass J.I."/>
            <person name="Rusch D."/>
            <person name="Podicherti R."/>
            <person name="Tsui H.-C.T."/>
            <person name="Winkler M.E."/>
        </authorList>
    </citation>
    <scope>NUCLEOTIDE SEQUENCE</scope>
</reference>
<evidence type="ECO:0000256" key="3">
    <source>
        <dbReference type="ARBA" id="ARBA00023239"/>
    </source>
</evidence>
<sequence>MNRLKSIKKIRENLGNGGYSIGTWIQIPHPSIAEIMGQSGYDWVAIDMEHGAISANQLPDLFRALELGNTLPLVRLAQGHPKDCKR</sequence>
<dbReference type="AlphaFoldDB" id="A0A382TMT2"/>
<evidence type="ECO:0000256" key="2">
    <source>
        <dbReference type="ARBA" id="ARBA00022723"/>
    </source>
</evidence>
<keyword evidence="2" id="KW-0479">Metal-binding</keyword>
<dbReference type="EMBL" id="UINC01137738">
    <property type="protein sequence ID" value="SVD23263.1"/>
    <property type="molecule type" value="Genomic_DNA"/>
</dbReference>
<dbReference type="InterPro" id="IPR050251">
    <property type="entry name" value="HpcH-HpaI_aldolase"/>
</dbReference>
<dbReference type="GO" id="GO:0016832">
    <property type="term" value="F:aldehyde-lyase activity"/>
    <property type="evidence" value="ECO:0007669"/>
    <property type="project" value="TreeGrafter"/>
</dbReference>
<evidence type="ECO:0000313" key="5">
    <source>
        <dbReference type="EMBL" id="SVD23263.1"/>
    </source>
</evidence>
<dbReference type="GO" id="GO:0046872">
    <property type="term" value="F:metal ion binding"/>
    <property type="evidence" value="ECO:0007669"/>
    <property type="project" value="UniProtKB-KW"/>
</dbReference>
<dbReference type="InterPro" id="IPR015813">
    <property type="entry name" value="Pyrv/PenolPyrv_kinase-like_dom"/>
</dbReference>
<comment type="similarity">
    <text evidence="1">Belongs to the HpcH/HpaI aldolase family.</text>
</comment>
<protein>
    <recommendedName>
        <fullName evidence="4">HpcH/HpaI aldolase/citrate lyase domain-containing protein</fullName>
    </recommendedName>
</protein>
<proteinExistence type="inferred from homology"/>
<feature type="non-terminal residue" evidence="5">
    <location>
        <position position="86"/>
    </location>
</feature>
<gene>
    <name evidence="5" type="ORF">METZ01_LOCUS376117</name>
</gene>